<dbReference type="Gene3D" id="3.30.420.270">
    <property type="match status" value="1"/>
</dbReference>
<dbReference type="Pfam" id="PF02472">
    <property type="entry name" value="ExbD"/>
    <property type="match status" value="1"/>
</dbReference>
<dbReference type="PANTHER" id="PTHR30558:SF3">
    <property type="entry name" value="BIOPOLYMER TRANSPORT PROTEIN EXBD-RELATED"/>
    <property type="match status" value="1"/>
</dbReference>
<dbReference type="InterPro" id="IPR003400">
    <property type="entry name" value="ExbD"/>
</dbReference>
<comment type="similarity">
    <text evidence="2 7">Belongs to the ExbD/TolR family.</text>
</comment>
<keyword evidence="6 8" id="KW-0472">Membrane</keyword>
<evidence type="ECO:0000256" key="4">
    <source>
        <dbReference type="ARBA" id="ARBA00022692"/>
    </source>
</evidence>
<dbReference type="OrthoDB" id="9793581at2"/>
<evidence type="ECO:0000256" key="8">
    <source>
        <dbReference type="SAM" id="Phobius"/>
    </source>
</evidence>
<evidence type="ECO:0000313" key="9">
    <source>
        <dbReference type="EMBL" id="TWT86624.1"/>
    </source>
</evidence>
<comment type="subcellular location">
    <subcellularLocation>
        <location evidence="1">Cell membrane</location>
        <topology evidence="1">Single-pass membrane protein</topology>
    </subcellularLocation>
    <subcellularLocation>
        <location evidence="7">Cell membrane</location>
        <topology evidence="7">Single-pass type II membrane protein</topology>
    </subcellularLocation>
</comment>
<organism evidence="9 10">
    <name type="scientific">Pseudobythopirellula maris</name>
    <dbReference type="NCBI Taxonomy" id="2527991"/>
    <lineage>
        <taxon>Bacteria</taxon>
        <taxon>Pseudomonadati</taxon>
        <taxon>Planctomycetota</taxon>
        <taxon>Planctomycetia</taxon>
        <taxon>Pirellulales</taxon>
        <taxon>Lacipirellulaceae</taxon>
        <taxon>Pseudobythopirellula</taxon>
    </lineage>
</organism>
<dbReference type="GO" id="GO:0022857">
    <property type="term" value="F:transmembrane transporter activity"/>
    <property type="evidence" value="ECO:0007669"/>
    <property type="project" value="InterPro"/>
</dbReference>
<dbReference type="PANTHER" id="PTHR30558">
    <property type="entry name" value="EXBD MEMBRANE COMPONENT OF PMF-DRIVEN MACROMOLECULE IMPORT SYSTEM"/>
    <property type="match status" value="1"/>
</dbReference>
<dbReference type="AlphaFoldDB" id="A0A5C5ZH27"/>
<keyword evidence="5 8" id="KW-1133">Transmembrane helix</keyword>
<keyword evidence="4 7" id="KW-0812">Transmembrane</keyword>
<evidence type="ECO:0000256" key="1">
    <source>
        <dbReference type="ARBA" id="ARBA00004162"/>
    </source>
</evidence>
<evidence type="ECO:0000256" key="6">
    <source>
        <dbReference type="ARBA" id="ARBA00023136"/>
    </source>
</evidence>
<gene>
    <name evidence="9" type="primary">exbD_2</name>
    <name evidence="9" type="ORF">Mal64_34520</name>
</gene>
<feature type="transmembrane region" description="Helical" evidence="8">
    <location>
        <begin position="12"/>
        <end position="32"/>
    </location>
</feature>
<dbReference type="GO" id="GO:0015031">
    <property type="term" value="P:protein transport"/>
    <property type="evidence" value="ECO:0007669"/>
    <property type="project" value="UniProtKB-KW"/>
</dbReference>
<name>A0A5C5ZH27_9BACT</name>
<keyword evidence="7" id="KW-0653">Protein transport</keyword>
<evidence type="ECO:0000256" key="5">
    <source>
        <dbReference type="ARBA" id="ARBA00022989"/>
    </source>
</evidence>
<protein>
    <submittedName>
        <fullName evidence="9">Biopolymer transport protein ExbD</fullName>
    </submittedName>
</protein>
<dbReference type="RefSeq" id="WP_146402551.1">
    <property type="nucleotide sequence ID" value="NZ_SJPQ01000004.1"/>
</dbReference>
<reference evidence="9 10" key="1">
    <citation type="submission" date="2019-02" db="EMBL/GenBank/DDBJ databases">
        <title>Deep-cultivation of Planctomycetes and their phenomic and genomic characterization uncovers novel biology.</title>
        <authorList>
            <person name="Wiegand S."/>
            <person name="Jogler M."/>
            <person name="Boedeker C."/>
            <person name="Pinto D."/>
            <person name="Vollmers J."/>
            <person name="Rivas-Marin E."/>
            <person name="Kohn T."/>
            <person name="Peeters S.H."/>
            <person name="Heuer A."/>
            <person name="Rast P."/>
            <person name="Oberbeckmann S."/>
            <person name="Bunk B."/>
            <person name="Jeske O."/>
            <person name="Meyerdierks A."/>
            <person name="Storesund J.E."/>
            <person name="Kallscheuer N."/>
            <person name="Luecker S."/>
            <person name="Lage O.M."/>
            <person name="Pohl T."/>
            <person name="Merkel B.J."/>
            <person name="Hornburger P."/>
            <person name="Mueller R.-W."/>
            <person name="Bruemmer F."/>
            <person name="Labrenz M."/>
            <person name="Spormann A.M."/>
            <person name="Op Den Camp H."/>
            <person name="Overmann J."/>
            <person name="Amann R."/>
            <person name="Jetten M.S.M."/>
            <person name="Mascher T."/>
            <person name="Medema M.H."/>
            <person name="Devos D.P."/>
            <person name="Kaster A.-K."/>
            <person name="Ovreas L."/>
            <person name="Rohde M."/>
            <person name="Galperin M.Y."/>
            <person name="Jogler C."/>
        </authorList>
    </citation>
    <scope>NUCLEOTIDE SEQUENCE [LARGE SCALE GENOMIC DNA]</scope>
    <source>
        <strain evidence="9 10">Mal64</strain>
    </source>
</reference>
<evidence type="ECO:0000256" key="2">
    <source>
        <dbReference type="ARBA" id="ARBA00005811"/>
    </source>
</evidence>
<keyword evidence="10" id="KW-1185">Reference proteome</keyword>
<evidence type="ECO:0000256" key="7">
    <source>
        <dbReference type="RuleBase" id="RU003879"/>
    </source>
</evidence>
<proteinExistence type="inferred from homology"/>
<sequence>MPLKTTQDDELQVNLTSMIDVVFLLVIFFMAATRFTEMERDIELELPQVTAAGAPAPAPAKPIAVTVLQGGRYKIDGEELTIEALGERLRAATSASADAEVVIHGDAGCEFQHVAAALAVCRESNVEQLGVTVEVASAGSPNHR</sequence>
<comment type="caution">
    <text evidence="9">The sequence shown here is derived from an EMBL/GenBank/DDBJ whole genome shotgun (WGS) entry which is preliminary data.</text>
</comment>
<keyword evidence="3" id="KW-1003">Cell membrane</keyword>
<dbReference type="Proteomes" id="UP000315440">
    <property type="component" value="Unassembled WGS sequence"/>
</dbReference>
<keyword evidence="7" id="KW-0813">Transport</keyword>
<evidence type="ECO:0000256" key="3">
    <source>
        <dbReference type="ARBA" id="ARBA00022475"/>
    </source>
</evidence>
<evidence type="ECO:0000313" key="10">
    <source>
        <dbReference type="Proteomes" id="UP000315440"/>
    </source>
</evidence>
<accession>A0A5C5ZH27</accession>
<dbReference type="GO" id="GO:0005886">
    <property type="term" value="C:plasma membrane"/>
    <property type="evidence" value="ECO:0007669"/>
    <property type="project" value="UniProtKB-SubCell"/>
</dbReference>
<dbReference type="EMBL" id="SJPQ01000004">
    <property type="protein sequence ID" value="TWT86624.1"/>
    <property type="molecule type" value="Genomic_DNA"/>
</dbReference>